<organism evidence="9 10">
    <name type="scientific">Virgibacillus oceani</name>
    <dbReference type="NCBI Taxonomy" id="1479511"/>
    <lineage>
        <taxon>Bacteria</taxon>
        <taxon>Bacillati</taxon>
        <taxon>Bacillota</taxon>
        <taxon>Bacilli</taxon>
        <taxon>Bacillales</taxon>
        <taxon>Bacillaceae</taxon>
        <taxon>Virgibacillus</taxon>
    </lineage>
</organism>
<evidence type="ECO:0000256" key="4">
    <source>
        <dbReference type="ARBA" id="ARBA00023159"/>
    </source>
</evidence>
<evidence type="ECO:0000259" key="8">
    <source>
        <dbReference type="PROSITE" id="PS51372"/>
    </source>
</evidence>
<dbReference type="SUPFAM" id="SSF55804">
    <property type="entry name" value="Phoshotransferase/anion transport protein"/>
    <property type="match status" value="1"/>
</dbReference>
<dbReference type="Gene3D" id="3.40.930.10">
    <property type="entry name" value="Mannitol-specific EII, Chain A"/>
    <property type="match status" value="1"/>
</dbReference>
<evidence type="ECO:0000256" key="1">
    <source>
        <dbReference type="ARBA" id="ARBA00022679"/>
    </source>
</evidence>
<dbReference type="AlphaFoldDB" id="A0A917HQL6"/>
<reference evidence="9" key="2">
    <citation type="submission" date="2020-09" db="EMBL/GenBank/DDBJ databases">
        <authorList>
            <person name="Sun Q."/>
            <person name="Zhou Y."/>
        </authorList>
    </citation>
    <scope>NUCLEOTIDE SEQUENCE</scope>
    <source>
        <strain evidence="9">CGMCC 1.12754</strain>
    </source>
</reference>
<dbReference type="CDD" id="cd05568">
    <property type="entry name" value="PTS_IIB_bgl_like"/>
    <property type="match status" value="1"/>
</dbReference>
<dbReference type="InterPro" id="IPR013011">
    <property type="entry name" value="PTS_EIIB_2"/>
</dbReference>
<dbReference type="InterPro" id="IPR036095">
    <property type="entry name" value="PTS_EIIB-like_sf"/>
</dbReference>
<dbReference type="Pfam" id="PF00874">
    <property type="entry name" value="PRD"/>
    <property type="match status" value="2"/>
</dbReference>
<evidence type="ECO:0000259" key="6">
    <source>
        <dbReference type="PROSITE" id="PS51094"/>
    </source>
</evidence>
<keyword evidence="1" id="KW-0808">Transferase</keyword>
<dbReference type="InterPro" id="IPR036634">
    <property type="entry name" value="PRD_sf"/>
</dbReference>
<dbReference type="InterPro" id="IPR013196">
    <property type="entry name" value="HTH_11"/>
</dbReference>
<dbReference type="SUPFAM" id="SSF52794">
    <property type="entry name" value="PTS system IIB component-like"/>
    <property type="match status" value="1"/>
</dbReference>
<dbReference type="PROSITE" id="PS51094">
    <property type="entry name" value="PTS_EIIA_TYPE_2"/>
    <property type="match status" value="1"/>
</dbReference>
<dbReference type="GO" id="GO:0008982">
    <property type="term" value="F:protein-N(PI)-phosphohistidine-sugar phosphotransferase activity"/>
    <property type="evidence" value="ECO:0007669"/>
    <property type="project" value="InterPro"/>
</dbReference>
<dbReference type="PANTHER" id="PTHR30185:SF13">
    <property type="entry name" value="LICABCH OPERON REGULATOR-RELATED"/>
    <property type="match status" value="1"/>
</dbReference>
<evidence type="ECO:0000313" key="10">
    <source>
        <dbReference type="Proteomes" id="UP000622860"/>
    </source>
</evidence>
<dbReference type="InterPro" id="IPR011608">
    <property type="entry name" value="PRD"/>
</dbReference>
<feature type="domain" description="PRD" evidence="8">
    <location>
        <begin position="189"/>
        <end position="294"/>
    </location>
</feature>
<dbReference type="GO" id="GO:0009401">
    <property type="term" value="P:phosphoenolpyruvate-dependent sugar phosphotransferase system"/>
    <property type="evidence" value="ECO:0007669"/>
    <property type="project" value="InterPro"/>
</dbReference>
<dbReference type="GO" id="GO:0006355">
    <property type="term" value="P:regulation of DNA-templated transcription"/>
    <property type="evidence" value="ECO:0007669"/>
    <property type="project" value="InterPro"/>
</dbReference>
<feature type="domain" description="PRD" evidence="8">
    <location>
        <begin position="303"/>
        <end position="410"/>
    </location>
</feature>
<accession>A0A917HQL6</accession>
<proteinExistence type="predicted"/>
<dbReference type="InterPro" id="IPR036388">
    <property type="entry name" value="WH-like_DNA-bd_sf"/>
</dbReference>
<dbReference type="EMBL" id="BMFR01000021">
    <property type="protein sequence ID" value="GGG85861.1"/>
    <property type="molecule type" value="Genomic_DNA"/>
</dbReference>
<name>A0A917HQL6_9BACI</name>
<reference evidence="9" key="1">
    <citation type="journal article" date="2014" name="Int. J. Syst. Evol. Microbiol.">
        <title>Complete genome sequence of Corynebacterium casei LMG S-19264T (=DSM 44701T), isolated from a smear-ripened cheese.</title>
        <authorList>
            <consortium name="US DOE Joint Genome Institute (JGI-PGF)"/>
            <person name="Walter F."/>
            <person name="Albersmeier A."/>
            <person name="Kalinowski J."/>
            <person name="Ruckert C."/>
        </authorList>
    </citation>
    <scope>NUCLEOTIDE SEQUENCE</scope>
    <source>
        <strain evidence="9">CGMCC 1.12754</strain>
    </source>
</reference>
<dbReference type="InterPro" id="IPR016152">
    <property type="entry name" value="PTrfase/Anion_transptr"/>
</dbReference>
<sequence length="644" mass="73456">MLNSRIKTILRELMAAQTTLTGKYLAAINQVTPRTIRDDVKNINTMLSEHGAHVDSIMGKGYQLYIDDSLKFRNYLKSVFKEEDSEDTVIPRSPEERVAFLIKRLLLSEGYERLDDLAEEMYVSKSTIQNDLKHVKHILSGYDIRLESRPNYGLKVMGSELKRRFCAAEYLFDRNDETCDCYVGAHLASFTKTELDRILAIIMRQIDRHHITLSDIALNNLLIHLAIAYKRIKSGYHVTLYQADMQSIVDQREYMVAKEIVLEVEDTFHVTFPQSEIAYIAIHLLGTKMLSQTNDADEVVERVLEDDLYQLVMVILARIEAEFNLGISADKELIIGLGLHLKPAINRYKYGMNVRNPMLKDIKQNYPLAFEAGIIAGVVIEEQTGTKINENEIGYLALHIGAAMERHKLKSGPKRCLIVCASGLGTAKLIYYKLKSKFSREIDVIGTTEYYKLDKLDLNDVDFIVSSIPISEDLPVPIVEVNAILGDHDLKKIRDFVIDSKQSVERYFQEELMFLRKSFTSKEEVLEFMHHQMAGKGLVESSFLEAVYEREEIAPTSFGNLVAVPHPITPKSETTFLAICTLEKPIAWNDKLVQFVCVLCVKKNSTEDLQSMYDLLGKIIENAAIVEKLVNVKRYEDFITVLDN</sequence>
<protein>
    <submittedName>
        <fullName evidence="9">LicABCH operon regulator</fullName>
    </submittedName>
</protein>
<dbReference type="InterPro" id="IPR007737">
    <property type="entry name" value="Mga_HTH"/>
</dbReference>
<feature type="domain" description="PTS EIIB type-2" evidence="7">
    <location>
        <begin position="414"/>
        <end position="505"/>
    </location>
</feature>
<keyword evidence="4" id="KW-0010">Activator</keyword>
<evidence type="ECO:0000259" key="7">
    <source>
        <dbReference type="PROSITE" id="PS51099"/>
    </source>
</evidence>
<keyword evidence="2" id="KW-0677">Repeat</keyword>
<dbReference type="Gene3D" id="1.10.10.10">
    <property type="entry name" value="Winged helix-like DNA-binding domain superfamily/Winged helix DNA-binding domain"/>
    <property type="match status" value="2"/>
</dbReference>
<dbReference type="SUPFAM" id="SSF63520">
    <property type="entry name" value="PTS-regulatory domain, PRD"/>
    <property type="match status" value="2"/>
</dbReference>
<keyword evidence="10" id="KW-1185">Reference proteome</keyword>
<dbReference type="RefSeq" id="WP_188456618.1">
    <property type="nucleotide sequence ID" value="NZ_BMFR01000021.1"/>
</dbReference>
<evidence type="ECO:0000256" key="2">
    <source>
        <dbReference type="ARBA" id="ARBA00022737"/>
    </source>
</evidence>
<evidence type="ECO:0000256" key="3">
    <source>
        <dbReference type="ARBA" id="ARBA00023015"/>
    </source>
</evidence>
<dbReference type="PROSITE" id="PS51099">
    <property type="entry name" value="PTS_EIIB_TYPE_2"/>
    <property type="match status" value="1"/>
</dbReference>
<feature type="domain" description="PTS EIIA type-2" evidence="6">
    <location>
        <begin position="506"/>
        <end position="644"/>
    </location>
</feature>
<dbReference type="PANTHER" id="PTHR30185">
    <property type="entry name" value="CRYPTIC BETA-GLUCOSIDE BGL OPERON ANTITERMINATOR"/>
    <property type="match status" value="1"/>
</dbReference>
<dbReference type="InterPro" id="IPR050661">
    <property type="entry name" value="BglG_antiterminators"/>
</dbReference>
<keyword evidence="5" id="KW-0804">Transcription</keyword>
<dbReference type="InterPro" id="IPR002178">
    <property type="entry name" value="PTS_EIIA_type-2_dom"/>
</dbReference>
<dbReference type="Gene3D" id="1.10.1790.10">
    <property type="entry name" value="PRD domain"/>
    <property type="match status" value="2"/>
</dbReference>
<dbReference type="Pfam" id="PF00359">
    <property type="entry name" value="PTS_EIIA_2"/>
    <property type="match status" value="1"/>
</dbReference>
<dbReference type="CDD" id="cd00211">
    <property type="entry name" value="PTS_IIA_fru"/>
    <property type="match status" value="1"/>
</dbReference>
<evidence type="ECO:0000313" key="9">
    <source>
        <dbReference type="EMBL" id="GGG85861.1"/>
    </source>
</evidence>
<evidence type="ECO:0000256" key="5">
    <source>
        <dbReference type="ARBA" id="ARBA00023163"/>
    </source>
</evidence>
<dbReference type="Pfam" id="PF05043">
    <property type="entry name" value="Mga"/>
    <property type="match status" value="1"/>
</dbReference>
<gene>
    <name evidence="9" type="primary">licR</name>
    <name evidence="9" type="ORF">GCM10011398_34520</name>
</gene>
<dbReference type="Pfam" id="PF08279">
    <property type="entry name" value="HTH_11"/>
    <property type="match status" value="1"/>
</dbReference>
<dbReference type="PROSITE" id="PS51372">
    <property type="entry name" value="PRD_2"/>
    <property type="match status" value="2"/>
</dbReference>
<dbReference type="Proteomes" id="UP000622860">
    <property type="component" value="Unassembled WGS sequence"/>
</dbReference>
<dbReference type="Gene3D" id="3.40.50.2300">
    <property type="match status" value="1"/>
</dbReference>
<keyword evidence="3" id="KW-0805">Transcription regulation</keyword>
<comment type="caution">
    <text evidence="9">The sequence shown here is derived from an EMBL/GenBank/DDBJ whole genome shotgun (WGS) entry which is preliminary data.</text>
</comment>